<keyword evidence="3" id="KW-1185">Reference proteome</keyword>
<reference evidence="3" key="1">
    <citation type="journal article" date="2019" name="Int. J. Syst. Evol. Microbiol.">
        <title>The Global Catalogue of Microorganisms (GCM) 10K type strain sequencing project: providing services to taxonomists for standard genome sequencing and annotation.</title>
        <authorList>
            <consortium name="The Broad Institute Genomics Platform"/>
            <consortium name="The Broad Institute Genome Sequencing Center for Infectious Disease"/>
            <person name="Wu L."/>
            <person name="Ma J."/>
        </authorList>
    </citation>
    <scope>NUCLEOTIDE SEQUENCE [LARGE SCALE GENOMIC DNA]</scope>
    <source>
        <strain evidence="3">CGMCC 4.7683</strain>
    </source>
</reference>
<name>A0ABQ3LJ40_9PSEU</name>
<organism evidence="2 3">
    <name type="scientific">Amycolatopsis oliviviridis</name>
    <dbReference type="NCBI Taxonomy" id="1471590"/>
    <lineage>
        <taxon>Bacteria</taxon>
        <taxon>Bacillati</taxon>
        <taxon>Actinomycetota</taxon>
        <taxon>Actinomycetes</taxon>
        <taxon>Pseudonocardiales</taxon>
        <taxon>Pseudonocardiaceae</taxon>
        <taxon>Amycolatopsis</taxon>
    </lineage>
</organism>
<sequence length="93" mass="10104">MSVAPASAATLTYGRMDSLSAMNVRVFRKIPVRNSRTPMTLKASAATRKAIHDHEMAMAKETMSTQVSALATGPEGQMTRTEKNTARVFGSRM</sequence>
<proteinExistence type="predicted"/>
<dbReference type="EMBL" id="BNAY01000003">
    <property type="protein sequence ID" value="GHH16882.1"/>
    <property type="molecule type" value="Genomic_DNA"/>
</dbReference>
<dbReference type="Proteomes" id="UP000635387">
    <property type="component" value="Unassembled WGS sequence"/>
</dbReference>
<feature type="region of interest" description="Disordered" evidence="1">
    <location>
        <begin position="63"/>
        <end position="93"/>
    </location>
</feature>
<protein>
    <submittedName>
        <fullName evidence="2">Uncharacterized protein</fullName>
    </submittedName>
</protein>
<accession>A0ABQ3LJ40</accession>
<evidence type="ECO:0000256" key="1">
    <source>
        <dbReference type="SAM" id="MobiDB-lite"/>
    </source>
</evidence>
<evidence type="ECO:0000313" key="3">
    <source>
        <dbReference type="Proteomes" id="UP000635387"/>
    </source>
</evidence>
<comment type="caution">
    <text evidence="2">The sequence shown here is derived from an EMBL/GenBank/DDBJ whole genome shotgun (WGS) entry which is preliminary data.</text>
</comment>
<evidence type="ECO:0000313" key="2">
    <source>
        <dbReference type="EMBL" id="GHH16882.1"/>
    </source>
</evidence>
<gene>
    <name evidence="2" type="ORF">GCM10017790_32990</name>
</gene>